<keyword evidence="1" id="KW-0732">Signal</keyword>
<dbReference type="EMBL" id="CP123384">
    <property type="protein sequence ID" value="XCC94697.1"/>
    <property type="molecule type" value="Genomic_DNA"/>
</dbReference>
<dbReference type="AlphaFoldDB" id="A0AAU8AKM7"/>
<evidence type="ECO:0000256" key="1">
    <source>
        <dbReference type="SAM" id="SignalP"/>
    </source>
</evidence>
<proteinExistence type="predicted"/>
<organism evidence="2">
    <name type="scientific">Alloyangia sp. H15</name>
    <dbReference type="NCBI Taxonomy" id="3029062"/>
    <lineage>
        <taxon>Bacteria</taxon>
        <taxon>Pseudomonadati</taxon>
        <taxon>Pseudomonadota</taxon>
        <taxon>Alphaproteobacteria</taxon>
        <taxon>Rhodobacterales</taxon>
        <taxon>Roseobacteraceae</taxon>
        <taxon>Alloyangia</taxon>
    </lineage>
</organism>
<gene>
    <name evidence="2" type="ORF">PVT71_05620</name>
</gene>
<protein>
    <submittedName>
        <fullName evidence="2">YjbH domain-containing protein</fullName>
    </submittedName>
</protein>
<reference evidence="2" key="1">
    <citation type="submission" date="2023-02" db="EMBL/GenBank/DDBJ databases">
        <title>Description and genomic characterization of Salipiger bruguierae sp. nov., isolated from the sediment of mangrove plant Bruguiera sexangula.</title>
        <authorList>
            <person name="Long M."/>
        </authorList>
    </citation>
    <scope>NUCLEOTIDE SEQUENCE</scope>
    <source>
        <strain evidence="2">H15</strain>
    </source>
</reference>
<accession>A0AAU8AKM7</accession>
<evidence type="ECO:0000313" key="2">
    <source>
        <dbReference type="EMBL" id="XCC94697.1"/>
    </source>
</evidence>
<feature type="signal peptide" evidence="1">
    <location>
        <begin position="1"/>
        <end position="18"/>
    </location>
</feature>
<name>A0AAU8AKM7_9RHOB</name>
<dbReference type="InterPro" id="IPR010344">
    <property type="entry name" value="YbjH"/>
</dbReference>
<dbReference type="RefSeq" id="WP_353473524.1">
    <property type="nucleotide sequence ID" value="NZ_CP123384.1"/>
</dbReference>
<sequence length="712" mass="77838">MARRAGFAAMLAGATALATVLAGAVRADTVPSFNLYGLPGLIDMPDANMAPDATLGMTYGRMDTANRGSVSFQIMPRLVGTFRYTGIGDFDHSASADGIYYDRSFDLRFQILTESGWRPSVVVGLQDFIGTGIYSAEYLVATKTLGRGVQVTGGLGWGRLASHNGFEGFGDRSAEILGTGGQPTTDRWFRGDIAPFGGISWSPNERLTFKLEYSSDEYVTETELAGFEHESPINLGMDYRFKNGTQLSLYYAYGNTFGAQVTYAINPKTLGIPGGIESAPTPVSPRSAADAADLGWTADMVSAEASTRDRLARSLDREDLALEGFDLQPRRATLRLRNDTYGAPAQAVGRAARIMSRILPGSVEEFVIVPSERGMPASAITLRRSDLEALENEAAVDMLARTRFDEAPKDTPRMELEEYPRFLWSLAPYYSYSTFDPDGPFRIDIGASLGGEFQITPNIIASGSINKKVVGNLDEVTRVSESHLPRVRTDYGDYAREADPKIPRLTLAFYGKPASQLYSRLTLGYLEPMYAGASAELLWKPVDSRFALGAELNYVERRDFDMLFGLQGNETTDPVSGITRSFPHVNGHVSAYYDIGGGFNAQLDVGRYIAGDTGATLTFTREFVNGWRIGAFATVTDVSTEDFGEGSFDKGLMFTIPVAIGTGQPSRNDSTLTLRSVQRDGGAKLAIDNRLYERIRENHEPDVAASWGRFWR</sequence>
<dbReference type="Pfam" id="PF06082">
    <property type="entry name" value="YjbH"/>
    <property type="match status" value="1"/>
</dbReference>
<feature type="chain" id="PRO_5043324987" evidence="1">
    <location>
        <begin position="19"/>
        <end position="712"/>
    </location>
</feature>